<evidence type="ECO:0000256" key="5">
    <source>
        <dbReference type="SAM" id="SignalP"/>
    </source>
</evidence>
<feature type="chain" id="PRO_5021742903" evidence="5">
    <location>
        <begin position="23"/>
        <end position="293"/>
    </location>
</feature>
<accession>A0A521FS25</accession>
<evidence type="ECO:0000313" key="7">
    <source>
        <dbReference type="Proteomes" id="UP000320300"/>
    </source>
</evidence>
<comment type="similarity">
    <text evidence="1">Belongs to the peptidase S51 family.</text>
</comment>
<evidence type="ECO:0000256" key="1">
    <source>
        <dbReference type="ARBA" id="ARBA00006534"/>
    </source>
</evidence>
<dbReference type="Pfam" id="PF03575">
    <property type="entry name" value="Peptidase_S51"/>
    <property type="match status" value="1"/>
</dbReference>
<dbReference type="InterPro" id="IPR005320">
    <property type="entry name" value="Peptidase_S51"/>
</dbReference>
<sequence>MTSIFNSIVLYLLVATSTSSLAQQPVHIDTASVTRHGPENGSLLIIGGNVGNTPAVWNKFVELAGGKDKAKIVVVTAAVGDSAAFDQKDINEIKKITGIKSVTLLHTGSLAEANSERFIKPIQEATGVYFLGGRQWRIADAYLNTLTHQAFFDVLKRGGVIAGSSAGATIQGSFLWRGDTSGADVLVGDHLQGLGFLKNAAIDQHLLKRNRQFDLVDFIRFSPKLIGIGLDEATAIVVQKDTLQVVGKSYVAIYDHDTIVKKNIPFVLLQSGQSYDLKNRKIINPVRAARATN</sequence>
<dbReference type="AlphaFoldDB" id="A0A521FS25"/>
<keyword evidence="2" id="KW-0645">Protease</keyword>
<dbReference type="CDD" id="cd03145">
    <property type="entry name" value="GAT1_cyanophycinase"/>
    <property type="match status" value="1"/>
</dbReference>
<dbReference type="RefSeq" id="WP_142531167.1">
    <property type="nucleotide sequence ID" value="NZ_CBCSJO010000019.1"/>
</dbReference>
<reference evidence="6 7" key="1">
    <citation type="submission" date="2017-05" db="EMBL/GenBank/DDBJ databases">
        <authorList>
            <person name="Varghese N."/>
            <person name="Submissions S."/>
        </authorList>
    </citation>
    <scope>NUCLEOTIDE SEQUENCE [LARGE SCALE GENOMIC DNA]</scope>
    <source>
        <strain evidence="6 7">DSM 19036</strain>
    </source>
</reference>
<dbReference type="EMBL" id="FXTN01000018">
    <property type="protein sequence ID" value="SMO98916.1"/>
    <property type="molecule type" value="Genomic_DNA"/>
</dbReference>
<organism evidence="6 7">
    <name type="scientific">Pedobacter westerhofensis</name>
    <dbReference type="NCBI Taxonomy" id="425512"/>
    <lineage>
        <taxon>Bacteria</taxon>
        <taxon>Pseudomonadati</taxon>
        <taxon>Bacteroidota</taxon>
        <taxon>Sphingobacteriia</taxon>
        <taxon>Sphingobacteriales</taxon>
        <taxon>Sphingobacteriaceae</taxon>
        <taxon>Pedobacter</taxon>
    </lineage>
</organism>
<dbReference type="Gene3D" id="3.40.50.880">
    <property type="match status" value="1"/>
</dbReference>
<dbReference type="GO" id="GO:0006508">
    <property type="term" value="P:proteolysis"/>
    <property type="evidence" value="ECO:0007669"/>
    <property type="project" value="UniProtKB-KW"/>
</dbReference>
<dbReference type="Proteomes" id="UP000320300">
    <property type="component" value="Unassembled WGS sequence"/>
</dbReference>
<dbReference type="InterPro" id="IPR029062">
    <property type="entry name" value="Class_I_gatase-like"/>
</dbReference>
<evidence type="ECO:0000256" key="2">
    <source>
        <dbReference type="ARBA" id="ARBA00022670"/>
    </source>
</evidence>
<dbReference type="OrthoDB" id="9799980at2"/>
<evidence type="ECO:0000313" key="6">
    <source>
        <dbReference type="EMBL" id="SMO98916.1"/>
    </source>
</evidence>
<dbReference type="SUPFAM" id="SSF52317">
    <property type="entry name" value="Class I glutamine amidotransferase-like"/>
    <property type="match status" value="1"/>
</dbReference>
<dbReference type="PANTHER" id="PTHR36175:SF1">
    <property type="entry name" value="CYANOPHYCINASE"/>
    <property type="match status" value="1"/>
</dbReference>
<evidence type="ECO:0000256" key="4">
    <source>
        <dbReference type="ARBA" id="ARBA00022825"/>
    </source>
</evidence>
<protein>
    <submittedName>
        <fullName evidence="6">Cyanophycinase</fullName>
    </submittedName>
</protein>
<gene>
    <name evidence="6" type="ORF">SAMN06265348_11844</name>
</gene>
<keyword evidence="4" id="KW-0720">Serine protease</keyword>
<name>A0A521FS25_9SPHI</name>
<proteinExistence type="inferred from homology"/>
<keyword evidence="5" id="KW-0732">Signal</keyword>
<evidence type="ECO:0000256" key="3">
    <source>
        <dbReference type="ARBA" id="ARBA00022801"/>
    </source>
</evidence>
<keyword evidence="7" id="KW-1185">Reference proteome</keyword>
<dbReference type="PANTHER" id="PTHR36175">
    <property type="entry name" value="CYANOPHYCINASE"/>
    <property type="match status" value="1"/>
</dbReference>
<feature type="signal peptide" evidence="5">
    <location>
        <begin position="1"/>
        <end position="22"/>
    </location>
</feature>
<keyword evidence="3" id="KW-0378">Hydrolase</keyword>
<dbReference type="GO" id="GO:0008236">
    <property type="term" value="F:serine-type peptidase activity"/>
    <property type="evidence" value="ECO:0007669"/>
    <property type="project" value="UniProtKB-KW"/>
</dbReference>